<dbReference type="VEuPathDB" id="FungiDB:SJAG_01357"/>
<evidence type="ECO:0000313" key="7">
    <source>
        <dbReference type="EMBL" id="EEB06314.1"/>
    </source>
</evidence>
<name>B6K0G4_SCHJY</name>
<evidence type="ECO:0000313" key="8">
    <source>
        <dbReference type="JaponicusDB" id="SJAG_01357"/>
    </source>
</evidence>
<organism evidence="7 9">
    <name type="scientific">Schizosaccharomyces japonicus (strain yFS275 / FY16936)</name>
    <name type="common">Fission yeast</name>
    <dbReference type="NCBI Taxonomy" id="402676"/>
    <lineage>
        <taxon>Eukaryota</taxon>
        <taxon>Fungi</taxon>
        <taxon>Dikarya</taxon>
        <taxon>Ascomycota</taxon>
        <taxon>Taphrinomycotina</taxon>
        <taxon>Schizosaccharomycetes</taxon>
        <taxon>Schizosaccharomycetales</taxon>
        <taxon>Schizosaccharomycetaceae</taxon>
        <taxon>Schizosaccharomyces</taxon>
    </lineage>
</organism>
<keyword evidence="3" id="KW-0677">Repeat</keyword>
<dbReference type="JaponicusDB" id="SJAG_01357">
    <property type="gene designation" value="ugo1"/>
</dbReference>
<dbReference type="RefSeq" id="XP_002172607.1">
    <property type="nucleotide sequence ID" value="XM_002172571.1"/>
</dbReference>
<comment type="subcellular location">
    <subcellularLocation>
        <location evidence="1">Mitochondrion membrane</location>
    </subcellularLocation>
</comment>
<evidence type="ECO:0000256" key="3">
    <source>
        <dbReference type="ARBA" id="ARBA00022737"/>
    </source>
</evidence>
<gene>
    <name evidence="8" type="primary">ugo1</name>
    <name evidence="7" type="ORF">SJAG_01357</name>
</gene>
<dbReference type="GeneID" id="7048106"/>
<dbReference type="EMBL" id="KE651168">
    <property type="protein sequence ID" value="EEB06314.1"/>
    <property type="molecule type" value="Genomic_DNA"/>
</dbReference>
<keyword evidence="9" id="KW-1185">Reference proteome</keyword>
<evidence type="ECO:0000256" key="1">
    <source>
        <dbReference type="ARBA" id="ARBA00004325"/>
    </source>
</evidence>
<dbReference type="HOGENOM" id="CLU_029376_1_0_1"/>
<dbReference type="eggNOG" id="ENOG502RQI2">
    <property type="taxonomic scope" value="Eukaryota"/>
</dbReference>
<protein>
    <submittedName>
        <fullName evidence="7">Fusion and transporter Ugo1</fullName>
    </submittedName>
</protein>
<reference evidence="7 9" key="1">
    <citation type="journal article" date="2011" name="Science">
        <title>Comparative functional genomics of the fission yeasts.</title>
        <authorList>
            <person name="Rhind N."/>
            <person name="Chen Z."/>
            <person name="Yassour M."/>
            <person name="Thompson D.A."/>
            <person name="Haas B.J."/>
            <person name="Habib N."/>
            <person name="Wapinski I."/>
            <person name="Roy S."/>
            <person name="Lin M.F."/>
            <person name="Heiman D.I."/>
            <person name="Young S.K."/>
            <person name="Furuya K."/>
            <person name="Guo Y."/>
            <person name="Pidoux A."/>
            <person name="Chen H.M."/>
            <person name="Robbertse B."/>
            <person name="Goldberg J.M."/>
            <person name="Aoki K."/>
            <person name="Bayne E.H."/>
            <person name="Berlin A.M."/>
            <person name="Desjardins C.A."/>
            <person name="Dobbs E."/>
            <person name="Dukaj L."/>
            <person name="Fan L."/>
            <person name="FitzGerald M.G."/>
            <person name="French C."/>
            <person name="Gujja S."/>
            <person name="Hansen K."/>
            <person name="Keifenheim D."/>
            <person name="Levin J.Z."/>
            <person name="Mosher R.A."/>
            <person name="Mueller C.A."/>
            <person name="Pfiffner J."/>
            <person name="Priest M."/>
            <person name="Russ C."/>
            <person name="Smialowska A."/>
            <person name="Swoboda P."/>
            <person name="Sykes S.M."/>
            <person name="Vaughn M."/>
            <person name="Vengrova S."/>
            <person name="Yoder R."/>
            <person name="Zeng Q."/>
            <person name="Allshire R."/>
            <person name="Baulcombe D."/>
            <person name="Birren B.W."/>
            <person name="Brown W."/>
            <person name="Ekwall K."/>
            <person name="Kellis M."/>
            <person name="Leatherwood J."/>
            <person name="Levin H."/>
            <person name="Margalit H."/>
            <person name="Martienssen R."/>
            <person name="Nieduszynski C.A."/>
            <person name="Spatafora J.W."/>
            <person name="Friedman N."/>
            <person name="Dalgaard J.Z."/>
            <person name="Baumann P."/>
            <person name="Niki H."/>
            <person name="Regev A."/>
            <person name="Nusbaum C."/>
        </authorList>
    </citation>
    <scope>NUCLEOTIDE SEQUENCE [LARGE SCALE GENOMIC DNA]</scope>
    <source>
        <strain evidence="9">yFS275 / FY16936</strain>
    </source>
</reference>
<dbReference type="AlphaFoldDB" id="B6K0G4"/>
<dbReference type="Proteomes" id="UP000001744">
    <property type="component" value="Unassembled WGS sequence"/>
</dbReference>
<feature type="compositionally biased region" description="Acidic residues" evidence="6">
    <location>
        <begin position="91"/>
        <end position="115"/>
    </location>
</feature>
<dbReference type="OrthoDB" id="77989at2759"/>
<evidence type="ECO:0000313" key="9">
    <source>
        <dbReference type="Proteomes" id="UP000001744"/>
    </source>
</evidence>
<dbReference type="PANTHER" id="PTHR24089">
    <property type="entry name" value="SOLUTE CARRIER FAMILY 25"/>
    <property type="match status" value="1"/>
</dbReference>
<dbReference type="STRING" id="402676.B6K0G4"/>
<dbReference type="InterPro" id="IPR023395">
    <property type="entry name" value="MCP_dom_sf"/>
</dbReference>
<sequence>MNPNRPYVKIAGVDDDYALSTSGNAQDVFSEDRVRAEVGELLTTMKNTILIKYLSTLLVHPLEISKTICQVQRYNLKKKKKQDLKARDTDGVEDEDEDEEEQYEENDTETNDMEEHDFDDMRSYFETNVTSLDVAQQASRSVITDSTGYAVENKSRSVESWQISPKPFSIKSILSCLWSKEGIRGLWKGHLTSFLHSLLSMSIEGWISGTISGLFSLPNPLIIPPADSIRPFTSLAIRLCSSVTTALLLAPLDIARTLLILMPLSARRLVGTTKEGAPVVTKIGLIQCLRRLPSFCPGSLILPTALHSSLPLFMSQILPVSLRNYVSLSSLTMNLVTSASSVLQFAVQLPLETVLRRAQANVIYSLPPQRIVPLAKYTGITGTIWSLLCEEDGGKLGIEGLYRGWRVGFWGATSVWTLGLLTAPVTQPVAVEF</sequence>
<accession>B6K0G4</accession>
<evidence type="ECO:0000256" key="5">
    <source>
        <dbReference type="ARBA" id="ARBA00023136"/>
    </source>
</evidence>
<dbReference type="SUPFAM" id="SSF103506">
    <property type="entry name" value="Mitochondrial carrier"/>
    <property type="match status" value="1"/>
</dbReference>
<dbReference type="GO" id="GO:0031966">
    <property type="term" value="C:mitochondrial membrane"/>
    <property type="evidence" value="ECO:0007669"/>
    <property type="project" value="UniProtKB-SubCell"/>
</dbReference>
<evidence type="ECO:0000256" key="4">
    <source>
        <dbReference type="ARBA" id="ARBA00022989"/>
    </source>
</evidence>
<feature type="region of interest" description="Disordered" evidence="6">
    <location>
        <begin position="80"/>
        <end position="115"/>
    </location>
</feature>
<proteinExistence type="predicted"/>
<evidence type="ECO:0000256" key="6">
    <source>
        <dbReference type="SAM" id="MobiDB-lite"/>
    </source>
</evidence>
<dbReference type="Gene3D" id="1.50.40.10">
    <property type="entry name" value="Mitochondrial carrier domain"/>
    <property type="match status" value="1"/>
</dbReference>
<keyword evidence="4" id="KW-1133">Transmembrane helix</keyword>
<keyword evidence="2" id="KW-0812">Transmembrane</keyword>
<evidence type="ECO:0000256" key="2">
    <source>
        <dbReference type="ARBA" id="ARBA00022692"/>
    </source>
</evidence>
<dbReference type="OMA" id="KTILQVY"/>
<keyword evidence="5" id="KW-0472">Membrane</keyword>